<reference evidence="1 2" key="1">
    <citation type="submission" date="2021-12" db="EMBL/GenBank/DDBJ databases">
        <title>Genome seq of p7.</title>
        <authorList>
            <person name="Seo T."/>
        </authorList>
    </citation>
    <scope>NUCLEOTIDE SEQUENCE [LARGE SCALE GENOMIC DNA]</scope>
    <source>
        <strain evidence="1 2">P7</strain>
    </source>
</reference>
<dbReference type="RefSeq" id="WP_233394878.1">
    <property type="nucleotide sequence ID" value="NZ_JAJTWT010000016.1"/>
</dbReference>
<accession>A0ABS8XHP1</accession>
<gene>
    <name evidence="1" type="ORF">LXT12_24235</name>
</gene>
<dbReference type="Proteomes" id="UP001201463">
    <property type="component" value="Unassembled WGS sequence"/>
</dbReference>
<name>A0ABS8XHP1_9BURK</name>
<keyword evidence="2" id="KW-1185">Reference proteome</keyword>
<evidence type="ECO:0000313" key="2">
    <source>
        <dbReference type="Proteomes" id="UP001201463"/>
    </source>
</evidence>
<sequence length="83" mass="9072">MADKRTWGDTYTLLTKGPSCLKGAANVAKWKKCMELPDTATDAERKQCFKDMQDVYKDCTTAYKAYVGSGGKDVPPPPKPPGV</sequence>
<dbReference type="EMBL" id="JAJTWT010000016">
    <property type="protein sequence ID" value="MCE4540364.1"/>
    <property type="molecule type" value="Genomic_DNA"/>
</dbReference>
<organism evidence="1 2">
    <name type="scientific">Pelomonas caseinilytica</name>
    <dbReference type="NCBI Taxonomy" id="2906763"/>
    <lineage>
        <taxon>Bacteria</taxon>
        <taxon>Pseudomonadati</taxon>
        <taxon>Pseudomonadota</taxon>
        <taxon>Betaproteobacteria</taxon>
        <taxon>Burkholderiales</taxon>
        <taxon>Sphaerotilaceae</taxon>
        <taxon>Roseateles</taxon>
    </lineage>
</organism>
<comment type="caution">
    <text evidence="1">The sequence shown here is derived from an EMBL/GenBank/DDBJ whole genome shotgun (WGS) entry which is preliminary data.</text>
</comment>
<proteinExistence type="predicted"/>
<protein>
    <submittedName>
        <fullName evidence="1">Uncharacterized protein</fullName>
    </submittedName>
</protein>
<evidence type="ECO:0000313" key="1">
    <source>
        <dbReference type="EMBL" id="MCE4540364.1"/>
    </source>
</evidence>